<gene>
    <name evidence="1" type="ORF">Fcan01_22254</name>
</gene>
<sequence length="162" mass="19075">MWFMNRGLRQEDMEREFIPNPEDVESSHVPMSPRPLIQPLSPPITQVKMRRKVALELLKEDMNIANLELEKEQPNQALLNPKLQTIQQLLDESEDFAGQVLDYYVKKNLEEKFRESRRKWRQINEEVVELTLRMKIATTAPDDLIRRLEVPTASHQVGGREE</sequence>
<dbReference type="Proteomes" id="UP000198287">
    <property type="component" value="Unassembled WGS sequence"/>
</dbReference>
<comment type="caution">
    <text evidence="1">The sequence shown here is derived from an EMBL/GenBank/DDBJ whole genome shotgun (WGS) entry which is preliminary data.</text>
</comment>
<name>A0A226DBL9_FOLCA</name>
<keyword evidence="2" id="KW-1185">Reference proteome</keyword>
<evidence type="ECO:0000313" key="1">
    <source>
        <dbReference type="EMBL" id="OXA42945.1"/>
    </source>
</evidence>
<reference evidence="1 2" key="1">
    <citation type="submission" date="2015-12" db="EMBL/GenBank/DDBJ databases">
        <title>The genome of Folsomia candida.</title>
        <authorList>
            <person name="Faddeeva A."/>
            <person name="Derks M.F."/>
            <person name="Anvar Y."/>
            <person name="Smit S."/>
            <person name="Van Straalen N."/>
            <person name="Roelofs D."/>
        </authorList>
    </citation>
    <scope>NUCLEOTIDE SEQUENCE [LARGE SCALE GENOMIC DNA]</scope>
    <source>
        <strain evidence="1 2">VU population</strain>
        <tissue evidence="1">Whole body</tissue>
    </source>
</reference>
<evidence type="ECO:0000313" key="2">
    <source>
        <dbReference type="Proteomes" id="UP000198287"/>
    </source>
</evidence>
<accession>A0A226DBL9</accession>
<dbReference type="AlphaFoldDB" id="A0A226DBL9"/>
<organism evidence="1 2">
    <name type="scientific">Folsomia candida</name>
    <name type="common">Springtail</name>
    <dbReference type="NCBI Taxonomy" id="158441"/>
    <lineage>
        <taxon>Eukaryota</taxon>
        <taxon>Metazoa</taxon>
        <taxon>Ecdysozoa</taxon>
        <taxon>Arthropoda</taxon>
        <taxon>Hexapoda</taxon>
        <taxon>Collembola</taxon>
        <taxon>Entomobryomorpha</taxon>
        <taxon>Isotomoidea</taxon>
        <taxon>Isotomidae</taxon>
        <taxon>Proisotominae</taxon>
        <taxon>Folsomia</taxon>
    </lineage>
</organism>
<dbReference type="OrthoDB" id="416987at2759"/>
<dbReference type="EMBL" id="LNIX01000024">
    <property type="protein sequence ID" value="OXA42945.1"/>
    <property type="molecule type" value="Genomic_DNA"/>
</dbReference>
<protein>
    <submittedName>
        <fullName evidence="1">Uncharacterized protein</fullName>
    </submittedName>
</protein>
<proteinExistence type="predicted"/>